<reference evidence="12" key="2">
    <citation type="submission" date="2025-09" db="UniProtKB">
        <authorList>
            <consortium name="Ensembl"/>
        </authorList>
    </citation>
    <scope>IDENTIFICATION</scope>
</reference>
<dbReference type="Proteomes" id="UP000694393">
    <property type="component" value="Unplaced"/>
</dbReference>
<feature type="domain" description="ERV/ALR sulfhydryl oxidase" evidence="11">
    <location>
        <begin position="142"/>
        <end position="242"/>
    </location>
</feature>
<dbReference type="GO" id="GO:0005758">
    <property type="term" value="C:mitochondrial intermembrane space"/>
    <property type="evidence" value="ECO:0007669"/>
    <property type="project" value="UniProtKB-SubCell"/>
</dbReference>
<dbReference type="FunFam" id="1.20.120.310:FF:000003">
    <property type="entry name" value="Sulfhydryl oxidase"/>
    <property type="match status" value="1"/>
</dbReference>
<keyword evidence="7" id="KW-1015">Disulfide bond</keyword>
<dbReference type="Pfam" id="PF04777">
    <property type="entry name" value="Evr1_Alr"/>
    <property type="match status" value="1"/>
</dbReference>
<keyword evidence="3 9" id="KW-0285">Flavoprotein</keyword>
<evidence type="ECO:0000256" key="9">
    <source>
        <dbReference type="RuleBase" id="RU371123"/>
    </source>
</evidence>
<reference evidence="12" key="1">
    <citation type="submission" date="2025-08" db="UniProtKB">
        <authorList>
            <consortium name="Ensembl"/>
        </authorList>
    </citation>
    <scope>IDENTIFICATION</scope>
</reference>
<dbReference type="GO" id="GO:0016971">
    <property type="term" value="F:flavin-dependent sulfhydryl oxidase activity"/>
    <property type="evidence" value="ECO:0007669"/>
    <property type="project" value="InterPro"/>
</dbReference>
<comment type="cofactor">
    <cofactor evidence="1 9">
        <name>FAD</name>
        <dbReference type="ChEBI" id="CHEBI:57692"/>
    </cofactor>
</comment>
<evidence type="ECO:0000256" key="5">
    <source>
        <dbReference type="ARBA" id="ARBA00023002"/>
    </source>
</evidence>
<evidence type="ECO:0000256" key="4">
    <source>
        <dbReference type="ARBA" id="ARBA00022827"/>
    </source>
</evidence>
<name>A0A8C8S7W1_9SAUR</name>
<dbReference type="InterPro" id="IPR039799">
    <property type="entry name" value="ALR/ERV"/>
</dbReference>
<dbReference type="PROSITE" id="PS51324">
    <property type="entry name" value="ERV_ALR"/>
    <property type="match status" value="1"/>
</dbReference>
<evidence type="ECO:0000256" key="8">
    <source>
        <dbReference type="ARBA" id="ARBA00048864"/>
    </source>
</evidence>
<feature type="region of interest" description="Disordered" evidence="10">
    <location>
        <begin position="115"/>
        <end position="143"/>
    </location>
</feature>
<dbReference type="Ensembl" id="ENSPCET00000017211.1">
    <property type="protein sequence ID" value="ENSPCEP00000016626.1"/>
    <property type="gene ID" value="ENSPCEG00000013064.1"/>
</dbReference>
<proteinExistence type="predicted"/>
<dbReference type="InterPro" id="IPR036774">
    <property type="entry name" value="ERV/ALR_sulphydryl_oxid_sf"/>
</dbReference>
<accession>A0A8C8S7W1</accession>
<comment type="catalytic activity">
    <reaction evidence="8 9">
        <text>2 R'C(R)SH + O2 = R'C(R)S-S(R)CR' + H2O2</text>
        <dbReference type="Rhea" id="RHEA:17357"/>
        <dbReference type="ChEBI" id="CHEBI:15379"/>
        <dbReference type="ChEBI" id="CHEBI:16240"/>
        <dbReference type="ChEBI" id="CHEBI:16520"/>
        <dbReference type="ChEBI" id="CHEBI:17412"/>
        <dbReference type="EC" id="1.8.3.2"/>
    </reaction>
</comment>
<feature type="region of interest" description="Disordered" evidence="10">
    <location>
        <begin position="31"/>
        <end position="84"/>
    </location>
</feature>
<evidence type="ECO:0000313" key="12">
    <source>
        <dbReference type="Ensembl" id="ENSPCEP00000016626.1"/>
    </source>
</evidence>
<dbReference type="Gene3D" id="1.20.120.310">
    <property type="entry name" value="ERV/ALR sulfhydryl oxidase domain"/>
    <property type="match status" value="1"/>
</dbReference>
<feature type="compositionally biased region" description="Polar residues" evidence="10">
    <location>
        <begin position="63"/>
        <end position="73"/>
    </location>
</feature>
<dbReference type="EC" id="1.8.3.2" evidence="9"/>
<keyword evidence="13" id="KW-1185">Reference proteome</keyword>
<protein>
    <recommendedName>
        <fullName evidence="9">Sulfhydryl oxidase</fullName>
        <ecNumber evidence="9">1.8.3.2</ecNumber>
    </recommendedName>
</protein>
<dbReference type="SUPFAM" id="SSF69000">
    <property type="entry name" value="FAD-dependent thiol oxidase"/>
    <property type="match status" value="1"/>
</dbReference>
<dbReference type="InterPro" id="IPR017905">
    <property type="entry name" value="ERV/ALR_sulphydryl_oxidase"/>
</dbReference>
<evidence type="ECO:0000256" key="3">
    <source>
        <dbReference type="ARBA" id="ARBA00022630"/>
    </source>
</evidence>
<evidence type="ECO:0000256" key="10">
    <source>
        <dbReference type="SAM" id="MobiDB-lite"/>
    </source>
</evidence>
<dbReference type="AlphaFoldDB" id="A0A8C8S7W1"/>
<evidence type="ECO:0000259" key="11">
    <source>
        <dbReference type="PROSITE" id="PS51324"/>
    </source>
</evidence>
<sequence>MAPPGQIKPLAQAKPRKKSHLILVFYWKKNKQRKKLPSSPPEPSTPSSSPSPPDTTVPSRSTQPNMPEGSTLTAPCKKKGRSASFSWPAPEDGTLFGLLGGAQFVGVKNRSKRKACPVCQDSKGKKHQKKRDSGSKAQASNCPLSTEELGRSTWAFLHTMAAYYPDQPSYTQQHEMTQFLHLLGKFYPCVNCAKNLRNRLRTKKPDTRSRKKLSKWMCLLHNDVNTMLGKPQYDCSQMDERWREGWKNGSCD</sequence>
<evidence type="ECO:0000256" key="1">
    <source>
        <dbReference type="ARBA" id="ARBA00001974"/>
    </source>
</evidence>
<evidence type="ECO:0000313" key="13">
    <source>
        <dbReference type="Proteomes" id="UP000694393"/>
    </source>
</evidence>
<dbReference type="PANTHER" id="PTHR12645:SF0">
    <property type="entry name" value="FAD-LINKED SULFHYDRYL OXIDASE ALR"/>
    <property type="match status" value="1"/>
</dbReference>
<evidence type="ECO:0000256" key="6">
    <source>
        <dbReference type="ARBA" id="ARBA00023128"/>
    </source>
</evidence>
<dbReference type="PANTHER" id="PTHR12645">
    <property type="entry name" value="ALR/ERV"/>
    <property type="match status" value="1"/>
</dbReference>
<feature type="compositionally biased region" description="Pro residues" evidence="10">
    <location>
        <begin position="38"/>
        <end position="55"/>
    </location>
</feature>
<keyword evidence="6" id="KW-0496">Mitochondrion</keyword>
<evidence type="ECO:0000256" key="7">
    <source>
        <dbReference type="ARBA" id="ARBA00023157"/>
    </source>
</evidence>
<comment type="subcellular location">
    <subcellularLocation>
        <location evidence="2">Mitochondrion intermembrane space</location>
    </subcellularLocation>
</comment>
<keyword evidence="5 9" id="KW-0560">Oxidoreductase</keyword>
<keyword evidence="4 9" id="KW-0274">FAD</keyword>
<evidence type="ECO:0000256" key="2">
    <source>
        <dbReference type="ARBA" id="ARBA00004569"/>
    </source>
</evidence>
<organism evidence="12 13">
    <name type="scientific">Pelusios castaneus</name>
    <name type="common">West African mud turtle</name>
    <dbReference type="NCBI Taxonomy" id="367368"/>
    <lineage>
        <taxon>Eukaryota</taxon>
        <taxon>Metazoa</taxon>
        <taxon>Chordata</taxon>
        <taxon>Craniata</taxon>
        <taxon>Vertebrata</taxon>
        <taxon>Euteleostomi</taxon>
        <taxon>Archelosauria</taxon>
        <taxon>Testudinata</taxon>
        <taxon>Testudines</taxon>
        <taxon>Pleurodira</taxon>
        <taxon>Pelomedusidae</taxon>
        <taxon>Pelusios</taxon>
    </lineage>
</organism>
<dbReference type="GO" id="GO:0050660">
    <property type="term" value="F:flavin adenine dinucleotide binding"/>
    <property type="evidence" value="ECO:0007669"/>
    <property type="project" value="TreeGrafter"/>
</dbReference>